<evidence type="ECO:0000313" key="6">
    <source>
        <dbReference type="Proteomes" id="UP000054350"/>
    </source>
</evidence>
<reference evidence="5 6" key="1">
    <citation type="submission" date="2009-11" db="EMBL/GenBank/DDBJ databases">
        <title>Annotation of Allomyces macrogynus ATCC 38327.</title>
        <authorList>
            <consortium name="The Broad Institute Genome Sequencing Platform"/>
            <person name="Russ C."/>
            <person name="Cuomo C."/>
            <person name="Burger G."/>
            <person name="Gray M.W."/>
            <person name="Holland P.W.H."/>
            <person name="King N."/>
            <person name="Lang F.B.F."/>
            <person name="Roger A.J."/>
            <person name="Ruiz-Trillo I."/>
            <person name="Young S.K."/>
            <person name="Zeng Q."/>
            <person name="Gargeya S."/>
            <person name="Fitzgerald M."/>
            <person name="Haas B."/>
            <person name="Abouelleil A."/>
            <person name="Alvarado L."/>
            <person name="Arachchi H.M."/>
            <person name="Berlin A."/>
            <person name="Chapman S.B."/>
            <person name="Gearin G."/>
            <person name="Goldberg J."/>
            <person name="Griggs A."/>
            <person name="Gujja S."/>
            <person name="Hansen M."/>
            <person name="Heiman D."/>
            <person name="Howarth C."/>
            <person name="Larimer J."/>
            <person name="Lui A."/>
            <person name="MacDonald P.J.P."/>
            <person name="McCowen C."/>
            <person name="Montmayeur A."/>
            <person name="Murphy C."/>
            <person name="Neiman D."/>
            <person name="Pearson M."/>
            <person name="Priest M."/>
            <person name="Roberts A."/>
            <person name="Saif S."/>
            <person name="Shea T."/>
            <person name="Sisk P."/>
            <person name="Stolte C."/>
            <person name="Sykes S."/>
            <person name="Wortman J."/>
            <person name="Nusbaum C."/>
            <person name="Birren B."/>
        </authorList>
    </citation>
    <scope>NUCLEOTIDE SEQUENCE [LARGE SCALE GENOMIC DNA]</scope>
    <source>
        <strain evidence="5 6">ATCC 38327</strain>
    </source>
</reference>
<gene>
    <name evidence="5" type="ORF">AMAG_16529</name>
</gene>
<dbReference type="AlphaFoldDB" id="A0A0L0TCU2"/>
<dbReference type="PANTHER" id="PTHR43391">
    <property type="entry name" value="RETINOL DEHYDROGENASE-RELATED"/>
    <property type="match status" value="1"/>
</dbReference>
<comment type="similarity">
    <text evidence="1">Belongs to the short-chain dehydrogenases/reductases (SDR) family.</text>
</comment>
<dbReference type="PANTHER" id="PTHR43391:SF94">
    <property type="entry name" value="OXIDOREDUCTASE-RELATED"/>
    <property type="match status" value="1"/>
</dbReference>
<dbReference type="VEuPathDB" id="FungiDB:AMAG_16529"/>
<dbReference type="STRING" id="578462.A0A0L0TCU2"/>
<evidence type="ECO:0000256" key="1">
    <source>
        <dbReference type="ARBA" id="ARBA00006484"/>
    </source>
</evidence>
<accession>A0A0L0TCU2</accession>
<keyword evidence="2" id="KW-0521">NADP</keyword>
<dbReference type="Gene3D" id="3.40.50.720">
    <property type="entry name" value="NAD(P)-binding Rossmann-like Domain"/>
    <property type="match status" value="1"/>
</dbReference>
<protein>
    <recommendedName>
        <fullName evidence="4">Ketoreductase domain-containing protein</fullName>
    </recommendedName>
</protein>
<reference evidence="6" key="2">
    <citation type="submission" date="2009-11" db="EMBL/GenBank/DDBJ databases">
        <title>The Genome Sequence of Allomyces macrogynus strain ATCC 38327.</title>
        <authorList>
            <consortium name="The Broad Institute Genome Sequencing Platform"/>
            <person name="Russ C."/>
            <person name="Cuomo C."/>
            <person name="Shea T."/>
            <person name="Young S.K."/>
            <person name="Zeng Q."/>
            <person name="Koehrsen M."/>
            <person name="Haas B."/>
            <person name="Borodovsky M."/>
            <person name="Guigo R."/>
            <person name="Alvarado L."/>
            <person name="Berlin A."/>
            <person name="Borenstein D."/>
            <person name="Chen Z."/>
            <person name="Engels R."/>
            <person name="Freedman E."/>
            <person name="Gellesch M."/>
            <person name="Goldberg J."/>
            <person name="Griggs A."/>
            <person name="Gujja S."/>
            <person name="Heiman D."/>
            <person name="Hepburn T."/>
            <person name="Howarth C."/>
            <person name="Jen D."/>
            <person name="Larson L."/>
            <person name="Lewis B."/>
            <person name="Mehta T."/>
            <person name="Park D."/>
            <person name="Pearson M."/>
            <person name="Roberts A."/>
            <person name="Saif S."/>
            <person name="Shenoy N."/>
            <person name="Sisk P."/>
            <person name="Stolte C."/>
            <person name="Sykes S."/>
            <person name="Walk T."/>
            <person name="White J."/>
            <person name="Yandava C."/>
            <person name="Burger G."/>
            <person name="Gray M.W."/>
            <person name="Holland P.W.H."/>
            <person name="King N."/>
            <person name="Lang F.B.F."/>
            <person name="Roger A.J."/>
            <person name="Ruiz-Trillo I."/>
            <person name="Lander E."/>
            <person name="Nusbaum C."/>
        </authorList>
    </citation>
    <scope>NUCLEOTIDE SEQUENCE [LARGE SCALE GENOMIC DNA]</scope>
    <source>
        <strain evidence="6">ATCC 38327</strain>
    </source>
</reference>
<organism evidence="5 6">
    <name type="scientific">Allomyces macrogynus (strain ATCC 38327)</name>
    <name type="common">Allomyces javanicus var. macrogynus</name>
    <dbReference type="NCBI Taxonomy" id="578462"/>
    <lineage>
        <taxon>Eukaryota</taxon>
        <taxon>Fungi</taxon>
        <taxon>Fungi incertae sedis</taxon>
        <taxon>Blastocladiomycota</taxon>
        <taxon>Blastocladiomycetes</taxon>
        <taxon>Blastocladiales</taxon>
        <taxon>Blastocladiaceae</taxon>
        <taxon>Allomyces</taxon>
    </lineage>
</organism>
<feature type="domain" description="Ketoreductase" evidence="4">
    <location>
        <begin position="8"/>
        <end position="208"/>
    </location>
</feature>
<dbReference type="SMART" id="SM00822">
    <property type="entry name" value="PKS_KR"/>
    <property type="match status" value="1"/>
</dbReference>
<keyword evidence="3" id="KW-0560">Oxidoreductase</keyword>
<dbReference type="eggNOG" id="KOG1205">
    <property type="taxonomic scope" value="Eukaryota"/>
</dbReference>
<dbReference type="InterPro" id="IPR020904">
    <property type="entry name" value="Sc_DH/Rdtase_CS"/>
</dbReference>
<evidence type="ECO:0000313" key="5">
    <source>
        <dbReference type="EMBL" id="KNE72485.1"/>
    </source>
</evidence>
<dbReference type="PROSITE" id="PS00061">
    <property type="entry name" value="ADH_SHORT"/>
    <property type="match status" value="1"/>
</dbReference>
<dbReference type="EMBL" id="GG745380">
    <property type="protein sequence ID" value="KNE72485.1"/>
    <property type="molecule type" value="Genomic_DNA"/>
</dbReference>
<dbReference type="Pfam" id="PF00106">
    <property type="entry name" value="adh_short"/>
    <property type="match status" value="1"/>
</dbReference>
<dbReference type="InterPro" id="IPR057326">
    <property type="entry name" value="KR_dom"/>
</dbReference>
<proteinExistence type="inferred from homology"/>
<dbReference type="Proteomes" id="UP000054350">
    <property type="component" value="Unassembled WGS sequence"/>
</dbReference>
<sequence length="290" mass="31389">MARTKLYPSYLITGASSGIGHALALEFAKRARDANVPLALAITARREQALNELREAIIKIHPTCVVVVKRLDVTSGVETIRACIDECHAAMGPIHCFVVNAGVATLLRDIGGDGDFARDAMVIQTNVLGSMATVDAAVRYIKSNGINKLEPGAHIVGMSSITGSLLFPRGSAYCVSKAALNTYLRILALETRNDNIAVTILKPGWIDTPISQHIAIRPFVITAELGAELMASHIARKTSETFVPGWPWTLFAWFMSWAPEWLVLRVAKIAAVEGENFGSVIGGKQNEKKR</sequence>
<dbReference type="GO" id="GO:0016491">
    <property type="term" value="F:oxidoreductase activity"/>
    <property type="evidence" value="ECO:0007669"/>
    <property type="project" value="UniProtKB-KW"/>
</dbReference>
<dbReference type="SUPFAM" id="SSF51735">
    <property type="entry name" value="NAD(P)-binding Rossmann-fold domains"/>
    <property type="match status" value="1"/>
</dbReference>
<evidence type="ECO:0000256" key="3">
    <source>
        <dbReference type="ARBA" id="ARBA00023002"/>
    </source>
</evidence>
<dbReference type="PRINTS" id="PR00081">
    <property type="entry name" value="GDHRDH"/>
</dbReference>
<evidence type="ECO:0000259" key="4">
    <source>
        <dbReference type="SMART" id="SM00822"/>
    </source>
</evidence>
<name>A0A0L0TCU2_ALLM3</name>
<dbReference type="OrthoDB" id="9876299at2759"/>
<keyword evidence="6" id="KW-1185">Reference proteome</keyword>
<evidence type="ECO:0000256" key="2">
    <source>
        <dbReference type="ARBA" id="ARBA00022857"/>
    </source>
</evidence>
<dbReference type="InterPro" id="IPR036291">
    <property type="entry name" value="NAD(P)-bd_dom_sf"/>
</dbReference>
<dbReference type="InterPro" id="IPR002347">
    <property type="entry name" value="SDR_fam"/>
</dbReference>